<dbReference type="InterPro" id="IPR013749">
    <property type="entry name" value="PM/HMP-P_kinase-1"/>
</dbReference>
<dbReference type="NCBIfam" id="TIGR00097">
    <property type="entry name" value="HMP-P_kinase"/>
    <property type="match status" value="1"/>
</dbReference>
<dbReference type="CDD" id="cd01169">
    <property type="entry name" value="HMPP_kinase"/>
    <property type="match status" value="1"/>
</dbReference>
<evidence type="ECO:0000259" key="6">
    <source>
        <dbReference type="Pfam" id="PF08543"/>
    </source>
</evidence>
<comment type="function">
    <text evidence="3">Catalyzes the phosphorylation of hydroxymethylpyrimidine phosphate (HMP-P) to HMP-PP, and of HMP to HMP-P.</text>
</comment>
<sequence length="265" mass="26345">MNPPVALTIAGSDSGGGAGIQADLKTFAALGVFGTSAITALTAQNTVGVRGVHAVPAEFVLAQAEAVLEDLPVAATKTGMLATAGIVHAVAKLAAAGRLPSLVVDPVMVASSGDRLLEPAAERLYVAELLPHATVVTPNLVEAEVLVKGSIGTLAEQREAAVALGALGPSVVVVKGGHAVSDAAGEAVDVVWDGSTIHELRAPRVDTPNNHGTGCTFASAIAAGLAKGLAVTEAVTAAKTYVQRAVTAGARWSLGAGHGPLDHFA</sequence>
<reference evidence="7 8" key="1">
    <citation type="journal article" date="2019" name="Int. J. Syst. Evol. Microbiol.">
        <title>The Global Catalogue of Microorganisms (GCM) 10K type strain sequencing project: providing services to taxonomists for standard genome sequencing and annotation.</title>
        <authorList>
            <consortium name="The Broad Institute Genomics Platform"/>
            <consortium name="The Broad Institute Genome Sequencing Center for Infectious Disease"/>
            <person name="Wu L."/>
            <person name="Ma J."/>
        </authorList>
    </citation>
    <scope>NUCLEOTIDE SEQUENCE [LARGE SCALE GENOMIC DNA]</scope>
    <source>
        <strain evidence="7 8">JCM 13249</strain>
    </source>
</reference>
<comment type="caution">
    <text evidence="7">The sequence shown here is derived from an EMBL/GenBank/DDBJ whole genome shotgun (WGS) entry which is preliminary data.</text>
</comment>
<keyword evidence="8" id="KW-1185">Reference proteome</keyword>
<dbReference type="SUPFAM" id="SSF53613">
    <property type="entry name" value="Ribokinase-like"/>
    <property type="match status" value="1"/>
</dbReference>
<dbReference type="InterPro" id="IPR029056">
    <property type="entry name" value="Ribokinase-like"/>
</dbReference>
<dbReference type="PANTHER" id="PTHR20858">
    <property type="entry name" value="PHOSPHOMETHYLPYRIMIDINE KINASE"/>
    <property type="match status" value="1"/>
</dbReference>
<protein>
    <submittedName>
        <fullName evidence="7">Bifunctional hydroxymethylpyrimidine kinase/phosphomethylpyrimidine kinase</fullName>
    </submittedName>
</protein>
<dbReference type="RefSeq" id="WP_344082179.1">
    <property type="nucleotide sequence ID" value="NZ_BAAALS010000014.1"/>
</dbReference>
<dbReference type="GO" id="GO:0016301">
    <property type="term" value="F:kinase activity"/>
    <property type="evidence" value="ECO:0007669"/>
    <property type="project" value="UniProtKB-KW"/>
</dbReference>
<evidence type="ECO:0000313" key="8">
    <source>
        <dbReference type="Proteomes" id="UP001500655"/>
    </source>
</evidence>
<dbReference type="InterPro" id="IPR004399">
    <property type="entry name" value="HMP/HMP-P_kinase_dom"/>
</dbReference>
<comment type="catalytic activity">
    <reaction evidence="1">
        <text>4-amino-5-hydroxymethyl-2-methylpyrimidine + ATP = 4-amino-2-methyl-5-(phosphooxymethyl)pyrimidine + ADP + H(+)</text>
        <dbReference type="Rhea" id="RHEA:23096"/>
        <dbReference type="ChEBI" id="CHEBI:15378"/>
        <dbReference type="ChEBI" id="CHEBI:16892"/>
        <dbReference type="ChEBI" id="CHEBI:30616"/>
        <dbReference type="ChEBI" id="CHEBI:58354"/>
        <dbReference type="ChEBI" id="CHEBI:456216"/>
        <dbReference type="EC" id="2.7.1.49"/>
    </reaction>
</comment>
<evidence type="ECO:0000256" key="5">
    <source>
        <dbReference type="ARBA" id="ARBA00022977"/>
    </source>
</evidence>
<comment type="pathway">
    <text evidence="4">Cofactor biosynthesis; thiamine diphosphate biosynthesis; 4-amino-2-methyl-5-diphosphomethylpyrimidine from 5-amino-1-(5-phospho-D-ribosyl)imidazole: step 3/3.</text>
</comment>
<dbReference type="PANTHER" id="PTHR20858:SF17">
    <property type="entry name" value="HYDROXYMETHYLPYRIMIDINE_PHOSPHOMETHYLPYRIMIDINE KINASE THI20-RELATED"/>
    <property type="match status" value="1"/>
</dbReference>
<keyword evidence="7" id="KW-0418">Kinase</keyword>
<evidence type="ECO:0000256" key="1">
    <source>
        <dbReference type="ARBA" id="ARBA00000151"/>
    </source>
</evidence>
<comment type="catalytic activity">
    <reaction evidence="2">
        <text>4-amino-2-methyl-5-(phosphooxymethyl)pyrimidine + ATP = 4-amino-2-methyl-5-(diphosphooxymethyl)pyrimidine + ADP</text>
        <dbReference type="Rhea" id="RHEA:19893"/>
        <dbReference type="ChEBI" id="CHEBI:30616"/>
        <dbReference type="ChEBI" id="CHEBI:57841"/>
        <dbReference type="ChEBI" id="CHEBI:58354"/>
        <dbReference type="ChEBI" id="CHEBI:456216"/>
        <dbReference type="EC" id="2.7.4.7"/>
    </reaction>
</comment>
<dbReference type="EMBL" id="BAAALS010000014">
    <property type="protein sequence ID" value="GAA1757909.1"/>
    <property type="molecule type" value="Genomic_DNA"/>
</dbReference>
<evidence type="ECO:0000256" key="2">
    <source>
        <dbReference type="ARBA" id="ARBA00000565"/>
    </source>
</evidence>
<dbReference type="Proteomes" id="UP001500655">
    <property type="component" value="Unassembled WGS sequence"/>
</dbReference>
<evidence type="ECO:0000256" key="3">
    <source>
        <dbReference type="ARBA" id="ARBA00003848"/>
    </source>
</evidence>
<keyword evidence="5" id="KW-0784">Thiamine biosynthesis</keyword>
<feature type="domain" description="Pyridoxamine kinase/Phosphomethylpyrimidine kinase" evidence="6">
    <location>
        <begin position="13"/>
        <end position="262"/>
    </location>
</feature>
<name>A0ABN2KK59_9ACTN</name>
<keyword evidence="7" id="KW-0808">Transferase</keyword>
<dbReference type="Gene3D" id="3.40.1190.20">
    <property type="match status" value="1"/>
</dbReference>
<accession>A0ABN2KK59</accession>
<gene>
    <name evidence="7" type="primary">thiD</name>
    <name evidence="7" type="ORF">GCM10009681_31450</name>
</gene>
<evidence type="ECO:0000313" key="7">
    <source>
        <dbReference type="EMBL" id="GAA1757909.1"/>
    </source>
</evidence>
<evidence type="ECO:0000256" key="4">
    <source>
        <dbReference type="ARBA" id="ARBA00004769"/>
    </source>
</evidence>
<organism evidence="7 8">
    <name type="scientific">Luedemannella helvata</name>
    <dbReference type="NCBI Taxonomy" id="349315"/>
    <lineage>
        <taxon>Bacteria</taxon>
        <taxon>Bacillati</taxon>
        <taxon>Actinomycetota</taxon>
        <taxon>Actinomycetes</taxon>
        <taxon>Micromonosporales</taxon>
        <taxon>Micromonosporaceae</taxon>
        <taxon>Luedemannella</taxon>
    </lineage>
</organism>
<proteinExistence type="predicted"/>
<dbReference type="Pfam" id="PF08543">
    <property type="entry name" value="Phos_pyr_kin"/>
    <property type="match status" value="1"/>
</dbReference>